<reference evidence="1 2" key="1">
    <citation type="submission" date="2016-01" db="EMBL/GenBank/DDBJ databases">
        <title>Genome sequence of the yeast Holleya sinecauda.</title>
        <authorList>
            <person name="Dietrich F.S."/>
        </authorList>
    </citation>
    <scope>NUCLEOTIDE SEQUENCE [LARGE SCALE GENOMIC DNA]</scope>
    <source>
        <strain evidence="1 2">ATCC 58844</strain>
    </source>
</reference>
<dbReference type="GeneID" id="28723534"/>
<keyword evidence="2" id="KW-1185">Reference proteome</keyword>
<dbReference type="OrthoDB" id="3980759at2759"/>
<protein>
    <submittedName>
        <fullName evidence="1">HDL450Cp</fullName>
    </submittedName>
</protein>
<evidence type="ECO:0000313" key="2">
    <source>
        <dbReference type="Proteomes" id="UP000243052"/>
    </source>
</evidence>
<dbReference type="RefSeq" id="XP_017987290.1">
    <property type="nucleotide sequence ID" value="XM_018132132.1"/>
</dbReference>
<accession>A0A0X8HRT6</accession>
<dbReference type="Proteomes" id="UP000243052">
    <property type="component" value="Chromosome iv"/>
</dbReference>
<evidence type="ECO:0000313" key="1">
    <source>
        <dbReference type="EMBL" id="AMD20294.1"/>
    </source>
</evidence>
<dbReference type="AlphaFoldDB" id="A0A0X8HRT6"/>
<dbReference type="STRING" id="45286.A0A0X8HRT6"/>
<organism evidence="1 2">
    <name type="scientific">Eremothecium sinecaudum</name>
    <dbReference type="NCBI Taxonomy" id="45286"/>
    <lineage>
        <taxon>Eukaryota</taxon>
        <taxon>Fungi</taxon>
        <taxon>Dikarya</taxon>
        <taxon>Ascomycota</taxon>
        <taxon>Saccharomycotina</taxon>
        <taxon>Saccharomycetes</taxon>
        <taxon>Saccharomycetales</taxon>
        <taxon>Saccharomycetaceae</taxon>
        <taxon>Eremothecium</taxon>
    </lineage>
</organism>
<name>A0A0X8HRT6_9SACH</name>
<sequence length="299" mass="34284">MSIRNNYNSYMRPDSQYASQYYMQPFQVNGRVPLTSRTNVVSSQQKLSDFKAKGKLSRSPVIVTNSYMMMNSKTSAQTAQHKQNSHHYNHTRTQVVEIPTVNNIALQAQDMRPLRSKYMTNPIKPESTKSLKNPIINAPKKKAPETYYKLSVPLLNIEQDTPGSNTQRLAAIIRQKRAVYHKIQPIKLGCKDEYSVTSLEQLAGVLERYQFEKPRTKRRSLASSNYTSTLRDRVEHLIVQENANDSIELSFDGKAINKSDFLRMMDSFSLALDDEKNDNEQYVFQTGNILPRDITSGVY</sequence>
<dbReference type="EMBL" id="CP014244">
    <property type="protein sequence ID" value="AMD20294.1"/>
    <property type="molecule type" value="Genomic_DNA"/>
</dbReference>
<gene>
    <name evidence="1" type="ORF">AW171_hschr42180</name>
</gene>
<proteinExistence type="predicted"/>